<evidence type="ECO:0000256" key="6">
    <source>
        <dbReference type="HAMAP-Rule" id="MF_00074"/>
    </source>
</evidence>
<dbReference type="GO" id="GO:0005829">
    <property type="term" value="C:cytosol"/>
    <property type="evidence" value="ECO:0007669"/>
    <property type="project" value="TreeGrafter"/>
</dbReference>
<feature type="binding site" evidence="6">
    <location>
        <position position="93"/>
    </location>
    <ligand>
        <name>S-adenosyl-L-methionine</name>
        <dbReference type="ChEBI" id="CHEBI:59789"/>
    </ligand>
</feature>
<keyword evidence="1 6" id="KW-0963">Cytoplasm</keyword>
<feature type="binding site" evidence="6">
    <location>
        <begin position="139"/>
        <end position="140"/>
    </location>
    <ligand>
        <name>S-adenosyl-L-methionine</name>
        <dbReference type="ChEBI" id="CHEBI:59789"/>
    </ligand>
</feature>
<evidence type="ECO:0000256" key="2">
    <source>
        <dbReference type="ARBA" id="ARBA00022552"/>
    </source>
</evidence>
<feature type="binding site" evidence="6">
    <location>
        <position position="88"/>
    </location>
    <ligand>
        <name>S-adenosyl-L-methionine</name>
        <dbReference type="ChEBI" id="CHEBI:59789"/>
    </ligand>
</feature>
<keyword evidence="5 6" id="KW-0949">S-adenosyl-L-methionine</keyword>
<dbReference type="EMBL" id="FNBC01000024">
    <property type="protein sequence ID" value="SDF08819.1"/>
    <property type="molecule type" value="Genomic_DNA"/>
</dbReference>
<dbReference type="FunFam" id="3.40.50.150:FF:000041">
    <property type="entry name" value="Ribosomal RNA small subunit methyltransferase G"/>
    <property type="match status" value="1"/>
</dbReference>
<evidence type="ECO:0000256" key="1">
    <source>
        <dbReference type="ARBA" id="ARBA00022490"/>
    </source>
</evidence>
<dbReference type="AlphaFoldDB" id="A0A1G7I8Z7"/>
<dbReference type="Proteomes" id="UP000199446">
    <property type="component" value="Unassembled WGS sequence"/>
</dbReference>
<keyword evidence="2 6" id="KW-0698">rRNA processing</keyword>
<dbReference type="InterPro" id="IPR029063">
    <property type="entry name" value="SAM-dependent_MTases_sf"/>
</dbReference>
<evidence type="ECO:0000256" key="3">
    <source>
        <dbReference type="ARBA" id="ARBA00022603"/>
    </source>
</evidence>
<comment type="similarity">
    <text evidence="6">Belongs to the methyltransferase superfamily. RNA methyltransferase RsmG family.</text>
</comment>
<accession>A0A1G7I8Z7</accession>
<dbReference type="GO" id="GO:0070043">
    <property type="term" value="F:rRNA (guanine-N7-)-methyltransferase activity"/>
    <property type="evidence" value="ECO:0007669"/>
    <property type="project" value="UniProtKB-UniRule"/>
</dbReference>
<protein>
    <recommendedName>
        <fullName evidence="6">Ribosomal RNA small subunit methyltransferase G</fullName>
        <ecNumber evidence="6">2.1.1.-</ecNumber>
    </recommendedName>
    <alternativeName>
        <fullName evidence="6">16S rRNA 7-methylguanosine methyltransferase</fullName>
        <shortName evidence="6">16S rRNA m7G methyltransferase</shortName>
    </alternativeName>
</protein>
<dbReference type="NCBIfam" id="TIGR00138">
    <property type="entry name" value="rsmG_gidB"/>
    <property type="match status" value="1"/>
</dbReference>
<organism evidence="7 8">
    <name type="scientific">Thermus arciformis</name>
    <dbReference type="NCBI Taxonomy" id="482827"/>
    <lineage>
        <taxon>Bacteria</taxon>
        <taxon>Thermotogati</taxon>
        <taxon>Deinococcota</taxon>
        <taxon>Deinococci</taxon>
        <taxon>Thermales</taxon>
        <taxon>Thermaceae</taxon>
        <taxon>Thermus</taxon>
    </lineage>
</organism>
<comment type="subcellular location">
    <subcellularLocation>
        <location evidence="6">Cytoplasm</location>
    </subcellularLocation>
</comment>
<evidence type="ECO:0000313" key="8">
    <source>
        <dbReference type="Proteomes" id="UP000199446"/>
    </source>
</evidence>
<dbReference type="PIRSF" id="PIRSF003078">
    <property type="entry name" value="GidB"/>
    <property type="match status" value="1"/>
</dbReference>
<dbReference type="Pfam" id="PF02527">
    <property type="entry name" value="GidB"/>
    <property type="match status" value="1"/>
</dbReference>
<gene>
    <name evidence="6" type="primary">rsmG</name>
    <name evidence="7" type="ORF">SAMN04488243_12427</name>
</gene>
<evidence type="ECO:0000256" key="5">
    <source>
        <dbReference type="ARBA" id="ARBA00022691"/>
    </source>
</evidence>
<comment type="caution">
    <text evidence="6">Lacks conserved residue(s) required for the propagation of feature annotation.</text>
</comment>
<keyword evidence="3 6" id="KW-0489">Methyltransferase</keyword>
<evidence type="ECO:0000313" key="7">
    <source>
        <dbReference type="EMBL" id="SDF08819.1"/>
    </source>
</evidence>
<dbReference type="RefSeq" id="WP_093007886.1">
    <property type="nucleotide sequence ID" value="NZ_FNBC01000024.1"/>
</dbReference>
<name>A0A1G7I8Z7_9DEIN</name>
<dbReference type="EC" id="2.1.1.-" evidence="6"/>
<dbReference type="HAMAP" id="MF_00074">
    <property type="entry name" value="16SrRNA_methyltr_G"/>
    <property type="match status" value="1"/>
</dbReference>
<dbReference type="STRING" id="482827.SAMN04488243_12427"/>
<dbReference type="SUPFAM" id="SSF53335">
    <property type="entry name" value="S-adenosyl-L-methionine-dependent methyltransferases"/>
    <property type="match status" value="1"/>
</dbReference>
<feature type="binding site" evidence="6">
    <location>
        <position position="158"/>
    </location>
    <ligand>
        <name>S-adenosyl-L-methionine</name>
        <dbReference type="ChEBI" id="CHEBI:59789"/>
    </ligand>
</feature>
<dbReference type="PANTHER" id="PTHR31760:SF0">
    <property type="entry name" value="S-ADENOSYL-L-METHIONINE-DEPENDENT METHYLTRANSFERASES SUPERFAMILY PROTEIN"/>
    <property type="match status" value="1"/>
</dbReference>
<sequence>MFHGKHPEGLSERGRALLLEGGKALGLDLEPHLEAFSRLYALLQEANRKVNLTALRTEEEVVLKHFLDSLTLLRLPLWEGPLRALDLGTGAGFPGLPLKIVRPELEVVLLDAVRKKVAFLEEAVRALGLKGAYPLWGRAEALAHLPEHREGYHRVVVRAVAPLCVLAELALPFLRVGGYLVAQKGPRVEEELAPLPRALPALGGALEGVHRLRLPLSEEERALVVLAKVAPTPRAYPRRPGVPEKKPLC</sequence>
<keyword evidence="8" id="KW-1185">Reference proteome</keyword>
<dbReference type="PANTHER" id="PTHR31760">
    <property type="entry name" value="S-ADENOSYL-L-METHIONINE-DEPENDENT METHYLTRANSFERASES SUPERFAMILY PROTEIN"/>
    <property type="match status" value="1"/>
</dbReference>
<proteinExistence type="inferred from homology"/>
<keyword evidence="4 6" id="KW-0808">Transferase</keyword>
<dbReference type="InterPro" id="IPR003682">
    <property type="entry name" value="rRNA_ssu_MeTfrase_G"/>
</dbReference>
<dbReference type="OrthoDB" id="9808773at2"/>
<evidence type="ECO:0000256" key="4">
    <source>
        <dbReference type="ARBA" id="ARBA00022679"/>
    </source>
</evidence>
<reference evidence="8" key="1">
    <citation type="submission" date="2016-10" db="EMBL/GenBank/DDBJ databases">
        <authorList>
            <person name="Varghese N."/>
            <person name="Submissions S."/>
        </authorList>
    </citation>
    <scope>NUCLEOTIDE SEQUENCE [LARGE SCALE GENOMIC DNA]</scope>
    <source>
        <strain evidence="8">CGMCC 1.6992</strain>
    </source>
</reference>
<comment type="function">
    <text evidence="6">Specifically methylates the N7 position of a guanine in 16S rRNA.</text>
</comment>
<dbReference type="Gene3D" id="3.40.50.150">
    <property type="entry name" value="Vaccinia Virus protein VP39"/>
    <property type="match status" value="1"/>
</dbReference>